<gene>
    <name evidence="2" type="ORF">HAX54_005412</name>
</gene>
<keyword evidence="3" id="KW-1185">Reference proteome</keyword>
<evidence type="ECO:0000313" key="3">
    <source>
        <dbReference type="Proteomes" id="UP000823775"/>
    </source>
</evidence>
<name>A0ABS8WVX9_DATST</name>
<evidence type="ECO:0000313" key="2">
    <source>
        <dbReference type="EMBL" id="MCE3216198.1"/>
    </source>
</evidence>
<reference evidence="2 3" key="1">
    <citation type="journal article" date="2021" name="BMC Genomics">
        <title>Datura genome reveals duplications of psychoactive alkaloid biosynthetic genes and high mutation rate following tissue culture.</title>
        <authorList>
            <person name="Rajewski A."/>
            <person name="Carter-House D."/>
            <person name="Stajich J."/>
            <person name="Litt A."/>
        </authorList>
    </citation>
    <scope>NUCLEOTIDE SEQUENCE [LARGE SCALE GENOMIC DNA]</scope>
    <source>
        <strain evidence="2">AR-01</strain>
    </source>
</reference>
<protein>
    <submittedName>
        <fullName evidence="2">Uncharacterized protein</fullName>
    </submittedName>
</protein>
<accession>A0ABS8WVX9</accession>
<comment type="caution">
    <text evidence="2">The sequence shown here is derived from an EMBL/GenBank/DDBJ whole genome shotgun (WGS) entry which is preliminary data.</text>
</comment>
<evidence type="ECO:0000256" key="1">
    <source>
        <dbReference type="SAM" id="MobiDB-lite"/>
    </source>
</evidence>
<feature type="non-terminal residue" evidence="2">
    <location>
        <position position="132"/>
    </location>
</feature>
<organism evidence="2 3">
    <name type="scientific">Datura stramonium</name>
    <name type="common">Jimsonweed</name>
    <name type="synonym">Common thornapple</name>
    <dbReference type="NCBI Taxonomy" id="4076"/>
    <lineage>
        <taxon>Eukaryota</taxon>
        <taxon>Viridiplantae</taxon>
        <taxon>Streptophyta</taxon>
        <taxon>Embryophyta</taxon>
        <taxon>Tracheophyta</taxon>
        <taxon>Spermatophyta</taxon>
        <taxon>Magnoliopsida</taxon>
        <taxon>eudicotyledons</taxon>
        <taxon>Gunneridae</taxon>
        <taxon>Pentapetalae</taxon>
        <taxon>asterids</taxon>
        <taxon>lamiids</taxon>
        <taxon>Solanales</taxon>
        <taxon>Solanaceae</taxon>
        <taxon>Solanoideae</taxon>
        <taxon>Datureae</taxon>
        <taxon>Datura</taxon>
    </lineage>
</organism>
<proteinExistence type="predicted"/>
<feature type="region of interest" description="Disordered" evidence="1">
    <location>
        <begin position="74"/>
        <end position="95"/>
    </location>
</feature>
<sequence length="132" mass="14730">MRTGSECPDLLLEQARGEKTEGDLVASLIVGFAFFISEMETGEGEGEVSLRCWFRQRHDAEVVMNDSAVVCQSRRKGRRNEGRSSGLLEQTKGEKKRGEIWLLCDVAGCFCPSVVIGLWPHQRNEGERGEVV</sequence>
<dbReference type="Proteomes" id="UP000823775">
    <property type="component" value="Unassembled WGS sequence"/>
</dbReference>
<dbReference type="EMBL" id="JACEIK010012682">
    <property type="protein sequence ID" value="MCE3216198.1"/>
    <property type="molecule type" value="Genomic_DNA"/>
</dbReference>